<evidence type="ECO:0000256" key="1">
    <source>
        <dbReference type="SAM" id="MobiDB-lite"/>
    </source>
</evidence>
<dbReference type="PhylomeDB" id="K6UNP4"/>
<name>K6UNP4_PLACD</name>
<keyword evidence="3" id="KW-1185">Reference proteome</keyword>
<gene>
    <name evidence="2" type="ORF">PCYB_004270</name>
</gene>
<feature type="compositionally biased region" description="Basic and acidic residues" evidence="1">
    <location>
        <begin position="182"/>
        <end position="192"/>
    </location>
</feature>
<sequence>MIMRLIGKLLAVKPMKIISPLIKMLLCFLPQNIVLRKLPLVQNLGILLYHLTIHLPVLKVLLEMLLLVKLMLLNLLKMNPVTVKVLIVYFRILQLNREIKCNQDSPASVSTSTELQKDSSPQSEARTGQETAHLGSQIQAVKAQDDEKSHRKPHSNMVHDTQMQTSQTQGDHQVSTQGSHHGNHETSGGKHYLKDKYSQLTIYSKLY</sequence>
<proteinExistence type="predicted"/>
<dbReference type="AlphaFoldDB" id="K6UNP4"/>
<dbReference type="OrthoDB" id="389115at2759"/>
<protein>
    <submittedName>
        <fullName evidence="2">CYIR protein</fullName>
    </submittedName>
</protein>
<feature type="compositionally biased region" description="Polar residues" evidence="1">
    <location>
        <begin position="104"/>
        <end position="139"/>
    </location>
</feature>
<reference evidence="2 3" key="1">
    <citation type="journal article" date="2012" name="Nat. Genet.">
        <title>Plasmodium cynomolgi genome sequences provide insight into Plasmodium vivax and the monkey malaria clade.</title>
        <authorList>
            <person name="Tachibana S."/>
            <person name="Sullivan S.A."/>
            <person name="Kawai S."/>
            <person name="Nakamura S."/>
            <person name="Kim H.R."/>
            <person name="Goto N."/>
            <person name="Arisue N."/>
            <person name="Palacpac N.M.Q."/>
            <person name="Honma H."/>
            <person name="Yagi M."/>
            <person name="Tougan T."/>
            <person name="Katakai Y."/>
            <person name="Kaneko O."/>
            <person name="Mita T."/>
            <person name="Kita K."/>
            <person name="Yasutomi Y."/>
            <person name="Sutton P.L."/>
            <person name="Shakhbatyan R."/>
            <person name="Horii T."/>
            <person name="Yasunaga T."/>
            <person name="Barnwell J.W."/>
            <person name="Escalante A.A."/>
            <person name="Carlton J.M."/>
            <person name="Tanabe K."/>
        </authorList>
    </citation>
    <scope>NUCLEOTIDE SEQUENCE [LARGE SCALE GENOMIC DNA]</scope>
    <source>
        <strain evidence="2 3">B</strain>
    </source>
</reference>
<dbReference type="GeneID" id="14696220"/>
<dbReference type="RefSeq" id="XP_004227896.1">
    <property type="nucleotide sequence ID" value="XM_004227848.1"/>
</dbReference>
<organism evidence="2 3">
    <name type="scientific">Plasmodium cynomolgi (strain B)</name>
    <dbReference type="NCBI Taxonomy" id="1120755"/>
    <lineage>
        <taxon>Eukaryota</taxon>
        <taxon>Sar</taxon>
        <taxon>Alveolata</taxon>
        <taxon>Apicomplexa</taxon>
        <taxon>Aconoidasida</taxon>
        <taxon>Haemosporida</taxon>
        <taxon>Plasmodiidae</taxon>
        <taxon>Plasmodium</taxon>
        <taxon>Plasmodium (Plasmodium)</taxon>
    </lineage>
</organism>
<feature type="region of interest" description="Disordered" evidence="1">
    <location>
        <begin position="104"/>
        <end position="192"/>
    </location>
</feature>
<dbReference type="KEGG" id="pcy:PCYB_004270"/>
<dbReference type="Proteomes" id="UP000006319">
    <property type="component" value="Unassembled WGS sequence"/>
</dbReference>
<feature type="compositionally biased region" description="Polar residues" evidence="1">
    <location>
        <begin position="158"/>
        <end position="180"/>
    </location>
</feature>
<evidence type="ECO:0000313" key="3">
    <source>
        <dbReference type="Proteomes" id="UP000006319"/>
    </source>
</evidence>
<dbReference type="EMBL" id="DF157580">
    <property type="protein sequence ID" value="GAB69678.1"/>
    <property type="molecule type" value="Genomic_DNA"/>
</dbReference>
<accession>K6UNP4</accession>
<evidence type="ECO:0000313" key="2">
    <source>
        <dbReference type="EMBL" id="GAB69678.1"/>
    </source>
</evidence>
<dbReference type="VEuPathDB" id="PlasmoDB:PCYB_004270"/>